<dbReference type="AlphaFoldDB" id="A0A831W7X4"/>
<dbReference type="PROSITE" id="PS51257">
    <property type="entry name" value="PROKAR_LIPOPROTEIN"/>
    <property type="match status" value="1"/>
</dbReference>
<dbReference type="EMBL" id="DRKP01000011">
    <property type="protein sequence ID" value="HEB95000.1"/>
    <property type="molecule type" value="Genomic_DNA"/>
</dbReference>
<gene>
    <name evidence="1" type="ORF">ENI96_01050</name>
</gene>
<sequence>MKYSKLKHNFSDRMKYSGWRWIVLPVMLLAGCSAPLLQETAPPQFNAGSWLVLQQPVEVPADRSRVFFQGGRVLPDARFDQYRPSCDLEIRDLASEPRRIEPDRFVITRIEYGEEAVALLRELAATRLAGVGIGIGGGGVGVGVGTFWWGRGQSIFRYVRLWLRSERQPGVMRLTCRGAWEDYFRASPPNAVEIRIALGDYLRFEAAPPERGTAAPSGNPGSG</sequence>
<evidence type="ECO:0008006" key="2">
    <source>
        <dbReference type="Google" id="ProtNLM"/>
    </source>
</evidence>
<organism evidence="1">
    <name type="scientific">Sedimenticola thiotaurini</name>
    <dbReference type="NCBI Taxonomy" id="1543721"/>
    <lineage>
        <taxon>Bacteria</taxon>
        <taxon>Pseudomonadati</taxon>
        <taxon>Pseudomonadota</taxon>
        <taxon>Gammaproteobacteria</taxon>
        <taxon>Chromatiales</taxon>
        <taxon>Sedimenticolaceae</taxon>
        <taxon>Sedimenticola</taxon>
    </lineage>
</organism>
<protein>
    <recommendedName>
        <fullName evidence="2">Lipoprotein</fullName>
    </recommendedName>
</protein>
<name>A0A831W7X4_9GAMM</name>
<dbReference type="Proteomes" id="UP000886251">
    <property type="component" value="Unassembled WGS sequence"/>
</dbReference>
<comment type="caution">
    <text evidence="1">The sequence shown here is derived from an EMBL/GenBank/DDBJ whole genome shotgun (WGS) entry which is preliminary data.</text>
</comment>
<proteinExistence type="predicted"/>
<accession>A0A831W7X4</accession>
<evidence type="ECO:0000313" key="1">
    <source>
        <dbReference type="EMBL" id="HEB95000.1"/>
    </source>
</evidence>
<reference evidence="1" key="1">
    <citation type="journal article" date="2020" name="mSystems">
        <title>Genome- and Community-Level Interaction Insights into Carbon Utilization and Element Cycling Functions of Hydrothermarchaeota in Hydrothermal Sediment.</title>
        <authorList>
            <person name="Zhou Z."/>
            <person name="Liu Y."/>
            <person name="Xu W."/>
            <person name="Pan J."/>
            <person name="Luo Z.H."/>
            <person name="Li M."/>
        </authorList>
    </citation>
    <scope>NUCLEOTIDE SEQUENCE [LARGE SCALE GENOMIC DNA]</scope>
    <source>
        <strain evidence="1">HyVt-443</strain>
    </source>
</reference>